<dbReference type="NCBIfam" id="NF002356">
    <property type="entry name" value="PRK01318.2-3"/>
    <property type="match status" value="1"/>
</dbReference>
<keyword evidence="6 13" id="KW-0812">Transmembrane</keyword>
<name>A0AAT9GEV9_9BACT</name>
<evidence type="ECO:0000256" key="6">
    <source>
        <dbReference type="ARBA" id="ARBA00022692"/>
    </source>
</evidence>
<dbReference type="GO" id="GO:0032977">
    <property type="term" value="F:membrane insertase activity"/>
    <property type="evidence" value="ECO:0007669"/>
    <property type="project" value="InterPro"/>
</dbReference>
<evidence type="ECO:0000256" key="14">
    <source>
        <dbReference type="SAM" id="Coils"/>
    </source>
</evidence>
<dbReference type="InterPro" id="IPR019998">
    <property type="entry name" value="Membr_insert_YidC"/>
</dbReference>
<feature type="domain" description="Membrane insertase YidC N-terminal" evidence="16">
    <location>
        <begin position="135"/>
        <end position="395"/>
    </location>
</feature>
<feature type="transmembrane region" description="Helical" evidence="13">
    <location>
        <begin position="414"/>
        <end position="434"/>
    </location>
</feature>
<evidence type="ECO:0000256" key="9">
    <source>
        <dbReference type="ARBA" id="ARBA00023136"/>
    </source>
</evidence>
<dbReference type="Pfam" id="PF14849">
    <property type="entry name" value="YidC_periplas"/>
    <property type="match status" value="1"/>
</dbReference>
<comment type="subcellular location">
    <subcellularLocation>
        <location evidence="1">Cell inner membrane</location>
        <topology evidence="1">Multi-pass membrane protein</topology>
    </subcellularLocation>
    <subcellularLocation>
        <location evidence="13">Cell membrane</location>
        <topology evidence="13">Multi-pass membrane protein</topology>
    </subcellularLocation>
</comment>
<dbReference type="InterPro" id="IPR028055">
    <property type="entry name" value="YidC/Oxa/ALB_C"/>
</dbReference>
<comment type="similarity">
    <text evidence="2 13">Belongs to the OXA1/ALB3/YidC family. Type 1 subfamily.</text>
</comment>
<keyword evidence="4 13" id="KW-0813">Transport</keyword>
<dbReference type="InterPro" id="IPR028053">
    <property type="entry name" value="Membr_insert_YidC_N"/>
</dbReference>
<feature type="transmembrane region" description="Helical" evidence="13">
    <location>
        <begin position="538"/>
        <end position="558"/>
    </location>
</feature>
<keyword evidence="14" id="KW-0175">Coiled coil</keyword>
<dbReference type="Pfam" id="PF02096">
    <property type="entry name" value="60KD_IMP"/>
    <property type="match status" value="1"/>
</dbReference>
<evidence type="ECO:0000256" key="5">
    <source>
        <dbReference type="ARBA" id="ARBA00022475"/>
    </source>
</evidence>
<dbReference type="Gene3D" id="2.70.98.90">
    <property type="match status" value="1"/>
</dbReference>
<accession>A0AAT9GEV9</accession>
<sequence>MRGYKETTILPDFYILSPFWADFNGKKLRVLIFPANITFAPQFETSMKTDKNTVIGFVLLGILFFLYFWYSNKQQTALVEMKKRQEDSIARVNAAKLPVVDSATLQLDSLKRDSLSKVIMAGDFTAAAIGTESLVTLENSVMKITFTNKGGQVKGIELKKYSKADSTPVVLSDKNKLGYTINTGANQSANTTDLFFTADEPVKQSDGSQVINFTLSAANGQQIKHQYIIRPDAYMIDWNVALTGADKLLSQGALNMKWNLETTQLERSAEYERQMSNICFSEDSEFDYISVNTEKQFEKPVQWVSVVQQFFNHTLIAKNNFNTGDVKWQRKTDTTHSLATTETNLQMKLPVAAAVTVPFQLYYGPSDYSILKKQAPEMDRIVNLGRDMYSFVRPINKYIIMPVFDFFAGFVSNYGWVVLLLTLFIRLVTSPLTYSSYLSGAKMKALRPELDTMREKFGDDKQGFAMEQMKLFREAGVNPLGGCIPALLQIPIFFALYSFFNANIELRGQSFLWSDDLSSYDVIATLPFSIPLGFGDHISLFTITAVITSFLISIYNMSMTPTQDNPMLKYMPYIFPFILLFIFNRLPSALTWYYTVSNLVTLGLQFVIQNYIINHDLILAKIEEKRKAPKKKSKWQERYEQMMESQKKLQELKEKNQKRNK</sequence>
<dbReference type="GO" id="GO:0005886">
    <property type="term" value="C:plasma membrane"/>
    <property type="evidence" value="ECO:0007669"/>
    <property type="project" value="UniProtKB-SubCell"/>
</dbReference>
<evidence type="ECO:0000256" key="3">
    <source>
        <dbReference type="ARBA" id="ARBA00015325"/>
    </source>
</evidence>
<dbReference type="NCBIfam" id="TIGR03593">
    <property type="entry name" value="yidC_nterm"/>
    <property type="match status" value="1"/>
</dbReference>
<keyword evidence="7 13" id="KW-0653">Protein transport</keyword>
<evidence type="ECO:0000259" key="16">
    <source>
        <dbReference type="Pfam" id="PF14849"/>
    </source>
</evidence>
<reference evidence="17" key="1">
    <citation type="submission" date="2024-02" db="EMBL/GenBank/DDBJ databases">
        <title>Sediminibacterium planktonica sp. nov. and Sediminibacterium longus sp. nov., isolated from surface lake and river water.</title>
        <authorList>
            <person name="Watanabe K."/>
            <person name="Takemine S."/>
            <person name="Ishii Y."/>
            <person name="Ogata Y."/>
            <person name="Shindo C."/>
            <person name="Suda W."/>
        </authorList>
    </citation>
    <scope>NUCLEOTIDE SEQUENCE</scope>
    <source>
        <strain evidence="17">KACHI17</strain>
    </source>
</reference>
<dbReference type="CDD" id="cd19961">
    <property type="entry name" value="EcYidC-like_peri"/>
    <property type="match status" value="1"/>
</dbReference>
<keyword evidence="8 13" id="KW-1133">Transmembrane helix</keyword>
<evidence type="ECO:0000256" key="8">
    <source>
        <dbReference type="ARBA" id="ARBA00022989"/>
    </source>
</evidence>
<evidence type="ECO:0000256" key="1">
    <source>
        <dbReference type="ARBA" id="ARBA00004429"/>
    </source>
</evidence>
<comment type="function">
    <text evidence="13">Required for the insertion and/or proper folding and/or complex formation of integral membrane proteins into the membrane. Involved in integration of membrane proteins that insert both dependently and independently of the Sec translocase complex, as well as at least some lipoproteins. Aids folding of multispanning membrane proteins.</text>
</comment>
<protein>
    <recommendedName>
        <fullName evidence="3 13">Membrane protein insertase YidC</fullName>
    </recommendedName>
    <alternativeName>
        <fullName evidence="12 13">Foldase YidC</fullName>
    </alternativeName>
    <alternativeName>
        <fullName evidence="11 13">Membrane integrase YidC</fullName>
    </alternativeName>
    <alternativeName>
        <fullName evidence="13">Membrane protein YidC</fullName>
    </alternativeName>
</protein>
<evidence type="ECO:0000256" key="11">
    <source>
        <dbReference type="ARBA" id="ARBA00033245"/>
    </source>
</evidence>
<evidence type="ECO:0000256" key="4">
    <source>
        <dbReference type="ARBA" id="ARBA00022448"/>
    </source>
</evidence>
<evidence type="ECO:0000256" key="12">
    <source>
        <dbReference type="ARBA" id="ARBA00033342"/>
    </source>
</evidence>
<dbReference type="EMBL" id="AP029612">
    <property type="protein sequence ID" value="BFG69182.1"/>
    <property type="molecule type" value="Genomic_DNA"/>
</dbReference>
<dbReference type="GO" id="GO:0015031">
    <property type="term" value="P:protein transport"/>
    <property type="evidence" value="ECO:0007669"/>
    <property type="project" value="UniProtKB-KW"/>
</dbReference>
<dbReference type="InterPro" id="IPR001708">
    <property type="entry name" value="YidC/ALB3/OXA1/COX18"/>
</dbReference>
<dbReference type="InterPro" id="IPR038221">
    <property type="entry name" value="YidC_periplasmic_sf"/>
</dbReference>
<evidence type="ECO:0000256" key="2">
    <source>
        <dbReference type="ARBA" id="ARBA00010527"/>
    </source>
</evidence>
<evidence type="ECO:0000313" key="17">
    <source>
        <dbReference type="EMBL" id="BFG69182.1"/>
    </source>
</evidence>
<keyword evidence="9 13" id="KW-0472">Membrane</keyword>
<evidence type="ECO:0000256" key="13">
    <source>
        <dbReference type="HAMAP-Rule" id="MF_01810"/>
    </source>
</evidence>
<dbReference type="NCBIfam" id="TIGR03592">
    <property type="entry name" value="yidC_oxa1_cterm"/>
    <property type="match status" value="1"/>
</dbReference>
<dbReference type="InterPro" id="IPR047196">
    <property type="entry name" value="YidC_ALB_C"/>
</dbReference>
<evidence type="ECO:0000259" key="15">
    <source>
        <dbReference type="Pfam" id="PF02096"/>
    </source>
</evidence>
<feature type="domain" description="Membrane insertase YidC/Oxa/ALB C-terminal" evidence="15">
    <location>
        <begin position="414"/>
        <end position="609"/>
    </location>
</feature>
<proteinExistence type="inferred from homology"/>
<organism evidence="17">
    <name type="scientific">Sediminibacterium sp. KACHI17</name>
    <dbReference type="NCBI Taxonomy" id="1751071"/>
    <lineage>
        <taxon>Bacteria</taxon>
        <taxon>Pseudomonadati</taxon>
        <taxon>Bacteroidota</taxon>
        <taxon>Chitinophagia</taxon>
        <taxon>Chitinophagales</taxon>
        <taxon>Chitinophagaceae</taxon>
        <taxon>Sediminibacterium</taxon>
    </lineage>
</organism>
<evidence type="ECO:0000256" key="7">
    <source>
        <dbReference type="ARBA" id="ARBA00022927"/>
    </source>
</evidence>
<feature type="coiled-coil region" evidence="14">
    <location>
        <begin position="632"/>
        <end position="659"/>
    </location>
</feature>
<dbReference type="PANTHER" id="PTHR12428">
    <property type="entry name" value="OXA1"/>
    <property type="match status" value="1"/>
</dbReference>
<dbReference type="PRINTS" id="PR00701">
    <property type="entry name" value="60KDINNERMP"/>
</dbReference>
<gene>
    <name evidence="13 17" type="primary">yidC</name>
    <name evidence="17" type="ORF">KACHI17_00630</name>
</gene>
<feature type="transmembrane region" description="Helical" evidence="13">
    <location>
        <begin position="53"/>
        <end position="70"/>
    </location>
</feature>
<keyword evidence="10 13" id="KW-0143">Chaperone</keyword>
<keyword evidence="5 13" id="KW-1003">Cell membrane</keyword>
<dbReference type="GO" id="GO:0051205">
    <property type="term" value="P:protein insertion into membrane"/>
    <property type="evidence" value="ECO:0007669"/>
    <property type="project" value="TreeGrafter"/>
</dbReference>
<dbReference type="HAMAP" id="MF_01810">
    <property type="entry name" value="YidC_type1"/>
    <property type="match status" value="1"/>
</dbReference>
<evidence type="ECO:0000256" key="10">
    <source>
        <dbReference type="ARBA" id="ARBA00023186"/>
    </source>
</evidence>
<feature type="transmembrane region" description="Helical" evidence="13">
    <location>
        <begin position="570"/>
        <end position="586"/>
    </location>
</feature>
<dbReference type="AlphaFoldDB" id="A0AAT9GEV9"/>
<dbReference type="PANTHER" id="PTHR12428:SF65">
    <property type="entry name" value="CYTOCHROME C OXIDASE ASSEMBLY PROTEIN COX18, MITOCHONDRIAL"/>
    <property type="match status" value="1"/>
</dbReference>
<comment type="subunit">
    <text evidence="13">Interacts with the Sec translocase complex via SecD. Specifically interacts with transmembrane segments of nascent integral membrane proteins during membrane integration.</text>
</comment>
<dbReference type="CDD" id="cd20070">
    <property type="entry name" value="5TM_YidC_Alb3"/>
    <property type="match status" value="1"/>
</dbReference>
<feature type="transmembrane region" description="Helical" evidence="13">
    <location>
        <begin position="476"/>
        <end position="500"/>
    </location>
</feature>